<dbReference type="RefSeq" id="WP_344908011.1">
    <property type="nucleotide sequence ID" value="NZ_BAAAWD010000032.1"/>
</dbReference>
<evidence type="ECO:0000259" key="4">
    <source>
        <dbReference type="Pfam" id="PF16655"/>
    </source>
</evidence>
<evidence type="ECO:0000313" key="6">
    <source>
        <dbReference type="Proteomes" id="UP001499930"/>
    </source>
</evidence>
<dbReference type="Gene3D" id="2.60.40.380">
    <property type="entry name" value="Purple acid phosphatase-like, N-terminal"/>
    <property type="match status" value="1"/>
</dbReference>
<evidence type="ECO:0000256" key="2">
    <source>
        <dbReference type="SAM" id="SignalP"/>
    </source>
</evidence>
<dbReference type="InterPro" id="IPR032093">
    <property type="entry name" value="PhoD_N"/>
</dbReference>
<dbReference type="InterPro" id="IPR038607">
    <property type="entry name" value="PhoD-like_sf"/>
</dbReference>
<dbReference type="Gene3D" id="3.60.21.70">
    <property type="entry name" value="PhoD-like phosphatase"/>
    <property type="match status" value="1"/>
</dbReference>
<dbReference type="PANTHER" id="PTHR43606">
    <property type="entry name" value="PHOSPHATASE, PUTATIVE (AFU_ORTHOLOGUE AFUA_6G08710)-RELATED"/>
    <property type="match status" value="1"/>
</dbReference>
<dbReference type="CDD" id="cd07389">
    <property type="entry name" value="MPP_PhoD"/>
    <property type="match status" value="1"/>
</dbReference>
<keyword evidence="2" id="KW-0732">Signal</keyword>
<gene>
    <name evidence="5" type="ORF">GCM10017559_83170</name>
</gene>
<proteinExistence type="predicted"/>
<dbReference type="PANTHER" id="PTHR43606:SF2">
    <property type="entry name" value="ALKALINE PHOSPHATASE FAMILY PROTEIN (AFU_ORTHOLOGUE AFUA_5G03860)"/>
    <property type="match status" value="1"/>
</dbReference>
<dbReference type="InterPro" id="IPR018946">
    <property type="entry name" value="PhoD-like_MPP"/>
</dbReference>
<dbReference type="Proteomes" id="UP001499930">
    <property type="component" value="Unassembled WGS sequence"/>
</dbReference>
<dbReference type="InterPro" id="IPR052900">
    <property type="entry name" value="Phospholipid_Metab_Enz"/>
</dbReference>
<dbReference type="InterPro" id="IPR029052">
    <property type="entry name" value="Metallo-depent_PP-like"/>
</dbReference>
<dbReference type="PROSITE" id="PS51318">
    <property type="entry name" value="TAT"/>
    <property type="match status" value="1"/>
</dbReference>
<dbReference type="Pfam" id="PF16655">
    <property type="entry name" value="PhoD_N"/>
    <property type="match status" value="1"/>
</dbReference>
<keyword evidence="6" id="KW-1185">Reference proteome</keyword>
<accession>A0ABP6LJX8</accession>
<feature type="region of interest" description="Disordered" evidence="1">
    <location>
        <begin position="139"/>
        <end position="161"/>
    </location>
</feature>
<evidence type="ECO:0000259" key="3">
    <source>
        <dbReference type="Pfam" id="PF09423"/>
    </source>
</evidence>
<dbReference type="CDD" id="cd00063">
    <property type="entry name" value="FN3"/>
    <property type="match status" value="1"/>
</dbReference>
<name>A0ABP6LJX8_9ACTN</name>
<dbReference type="InterPro" id="IPR006311">
    <property type="entry name" value="TAT_signal"/>
</dbReference>
<sequence>MEQKPSRRAFLSIAAAGTGGLLLTGASLASPSASLASRALAADPFTLGVASGDPSADGVVLWTRLALDPLGLNGRGGMPSRDVDVEWQLATDERFSRVVRRGTESARWRRAHSVHVEVDGLEPGREYFYRFRAEGRLSPAGRTRTTPAAPPSGSSGSSSGAPALSASASLTFAIAACAHYEHGFYTAYRRLAEQEPDLVVHLGDYMYEYGPRGYTALGGSVRQHTPGPCVTLADYRMRHAQYKSDTDLQEAHAVAPWLVSFDDHEIENNWAADVSSSGAPAFARRRANAFQAYYENMPLRRTSVPGGAAMRVHRRVDWGPLARFHLLDTRQFRDDQACEDGLRSGCDDRLASGRTLLGRDQREWLLDGLATSQARWNLVGQQILMAQRDVKVGPGTEVNMDSWDGYAAERTRLLTGFQKSGAANPVVLTGDAHMHHAADLKLDFDDPDSPRVAVELVASSIASDGDGYRDEGRIAETLAENPHISYLDQRRGYIVCRVTAEKLDADFRVLERISRKGAPAKTGARLAIPAGQASLT</sequence>
<organism evidence="5 6">
    <name type="scientific">Streptosporangium longisporum</name>
    <dbReference type="NCBI Taxonomy" id="46187"/>
    <lineage>
        <taxon>Bacteria</taxon>
        <taxon>Bacillati</taxon>
        <taxon>Actinomycetota</taxon>
        <taxon>Actinomycetes</taxon>
        <taxon>Streptosporangiales</taxon>
        <taxon>Streptosporangiaceae</taxon>
        <taxon>Streptosporangium</taxon>
    </lineage>
</organism>
<dbReference type="SUPFAM" id="SSF56300">
    <property type="entry name" value="Metallo-dependent phosphatases"/>
    <property type="match status" value="1"/>
</dbReference>
<feature type="domain" description="Phospholipase D N-terminal" evidence="4">
    <location>
        <begin position="47"/>
        <end position="145"/>
    </location>
</feature>
<comment type="caution">
    <text evidence="5">The sequence shown here is derived from an EMBL/GenBank/DDBJ whole genome shotgun (WGS) entry which is preliminary data.</text>
</comment>
<evidence type="ECO:0000256" key="1">
    <source>
        <dbReference type="SAM" id="MobiDB-lite"/>
    </source>
</evidence>
<feature type="chain" id="PRO_5045986750" evidence="2">
    <location>
        <begin position="30"/>
        <end position="536"/>
    </location>
</feature>
<feature type="domain" description="PhoD-like phosphatase metallophosphatase" evidence="3">
    <location>
        <begin position="172"/>
        <end position="507"/>
    </location>
</feature>
<feature type="signal peptide" evidence="2">
    <location>
        <begin position="1"/>
        <end position="29"/>
    </location>
</feature>
<dbReference type="InterPro" id="IPR003961">
    <property type="entry name" value="FN3_dom"/>
</dbReference>
<protein>
    <submittedName>
        <fullName evidence="5">Alkaline phosphatase D family protein</fullName>
    </submittedName>
</protein>
<dbReference type="Pfam" id="PF09423">
    <property type="entry name" value="PhoD"/>
    <property type="match status" value="1"/>
</dbReference>
<evidence type="ECO:0000313" key="5">
    <source>
        <dbReference type="EMBL" id="GAA3041742.1"/>
    </source>
</evidence>
<reference evidence="6" key="1">
    <citation type="journal article" date="2019" name="Int. J. Syst. Evol. Microbiol.">
        <title>The Global Catalogue of Microorganisms (GCM) 10K type strain sequencing project: providing services to taxonomists for standard genome sequencing and annotation.</title>
        <authorList>
            <consortium name="The Broad Institute Genomics Platform"/>
            <consortium name="The Broad Institute Genome Sequencing Center for Infectious Disease"/>
            <person name="Wu L."/>
            <person name="Ma J."/>
        </authorList>
    </citation>
    <scope>NUCLEOTIDE SEQUENCE [LARGE SCALE GENOMIC DNA]</scope>
    <source>
        <strain evidence="6">JCM 3106</strain>
    </source>
</reference>
<dbReference type="EMBL" id="BAAAWD010000032">
    <property type="protein sequence ID" value="GAA3041742.1"/>
    <property type="molecule type" value="Genomic_DNA"/>
</dbReference>